<name>A0A174CQJ4_9CLOT</name>
<dbReference type="GeneID" id="83013651"/>
<reference evidence="1 2" key="1">
    <citation type="submission" date="2015-09" db="EMBL/GenBank/DDBJ databases">
        <authorList>
            <consortium name="Pathogen Informatics"/>
        </authorList>
    </citation>
    <scope>NUCLEOTIDE SEQUENCE [LARGE SCALE GENOMIC DNA]</scope>
    <source>
        <strain evidence="1 2">2789STDY5834855</strain>
    </source>
</reference>
<dbReference type="EMBL" id="CYZV01000015">
    <property type="protein sequence ID" value="CUO15404.1"/>
    <property type="molecule type" value="Genomic_DNA"/>
</dbReference>
<proteinExistence type="predicted"/>
<sequence length="50" mass="5712">MDINLSKDEIIVVLDALVEGIAFDKNADDIKEVYNKIVKQAHMEEYEMLG</sequence>
<protein>
    <submittedName>
        <fullName evidence="1">Uncharacterized protein</fullName>
    </submittedName>
</protein>
<accession>A0A174CQJ4</accession>
<evidence type="ECO:0000313" key="2">
    <source>
        <dbReference type="Proteomes" id="UP000095558"/>
    </source>
</evidence>
<dbReference type="OrthoDB" id="9918606at2"/>
<evidence type="ECO:0000313" key="1">
    <source>
        <dbReference type="EMBL" id="CUO15404.1"/>
    </source>
</evidence>
<dbReference type="AlphaFoldDB" id="A0A174CQJ4"/>
<dbReference type="RefSeq" id="WP_156327405.1">
    <property type="nucleotide sequence ID" value="NZ_CYYT01000009.1"/>
</dbReference>
<dbReference type="Proteomes" id="UP000095558">
    <property type="component" value="Unassembled WGS sequence"/>
</dbReference>
<organism evidence="1 2">
    <name type="scientific">Clostridium disporicum</name>
    <dbReference type="NCBI Taxonomy" id="84024"/>
    <lineage>
        <taxon>Bacteria</taxon>
        <taxon>Bacillati</taxon>
        <taxon>Bacillota</taxon>
        <taxon>Clostridia</taxon>
        <taxon>Eubacteriales</taxon>
        <taxon>Clostridiaceae</taxon>
        <taxon>Clostridium</taxon>
    </lineage>
</organism>
<gene>
    <name evidence="1" type="ORF">ERS852470_01574</name>
</gene>